<dbReference type="GO" id="GO:0005737">
    <property type="term" value="C:cytoplasm"/>
    <property type="evidence" value="ECO:0007669"/>
    <property type="project" value="UniProtKB-SubCell"/>
</dbReference>
<dbReference type="Proteomes" id="UP000683360">
    <property type="component" value="Unassembled WGS sequence"/>
</dbReference>
<evidence type="ECO:0000256" key="4">
    <source>
        <dbReference type="ARBA" id="ARBA00023157"/>
    </source>
</evidence>
<dbReference type="InterPro" id="IPR052385">
    <property type="entry name" value="Obscurin/Obscurin-like_Reg"/>
</dbReference>
<organism evidence="7 8">
    <name type="scientific">Mytilus edulis</name>
    <name type="common">Blue mussel</name>
    <dbReference type="NCBI Taxonomy" id="6550"/>
    <lineage>
        <taxon>Eukaryota</taxon>
        <taxon>Metazoa</taxon>
        <taxon>Spiralia</taxon>
        <taxon>Lophotrochozoa</taxon>
        <taxon>Mollusca</taxon>
        <taxon>Bivalvia</taxon>
        <taxon>Autobranchia</taxon>
        <taxon>Pteriomorphia</taxon>
        <taxon>Mytilida</taxon>
        <taxon>Mytiloidea</taxon>
        <taxon>Mytilidae</taxon>
        <taxon>Mytilinae</taxon>
        <taxon>Mytilus</taxon>
    </lineage>
</organism>
<dbReference type="InterPro" id="IPR013783">
    <property type="entry name" value="Ig-like_fold"/>
</dbReference>
<feature type="domain" description="Ig-like" evidence="6">
    <location>
        <begin position="187"/>
        <end position="296"/>
    </location>
</feature>
<comment type="caution">
    <text evidence="7">The sequence shown here is derived from an EMBL/GenBank/DDBJ whole genome shotgun (WGS) entry which is preliminary data.</text>
</comment>
<keyword evidence="8" id="KW-1185">Reference proteome</keyword>
<feature type="region of interest" description="Disordered" evidence="5">
    <location>
        <begin position="291"/>
        <end position="312"/>
    </location>
</feature>
<proteinExistence type="predicted"/>
<dbReference type="PANTHER" id="PTHR35971">
    <property type="entry name" value="SI:DKEY-31G6.6"/>
    <property type="match status" value="1"/>
</dbReference>
<dbReference type="PANTHER" id="PTHR35971:SF5">
    <property type="entry name" value="OBSCURIN LIKE CYTOSKELETAL ADAPTOR 1"/>
    <property type="match status" value="1"/>
</dbReference>
<evidence type="ECO:0000259" key="6">
    <source>
        <dbReference type="PROSITE" id="PS50835"/>
    </source>
</evidence>
<evidence type="ECO:0000256" key="3">
    <source>
        <dbReference type="ARBA" id="ARBA00022553"/>
    </source>
</evidence>
<evidence type="ECO:0000256" key="5">
    <source>
        <dbReference type="SAM" id="MobiDB-lite"/>
    </source>
</evidence>
<evidence type="ECO:0000313" key="7">
    <source>
        <dbReference type="EMBL" id="CAG2189578.1"/>
    </source>
</evidence>
<dbReference type="InterPro" id="IPR007110">
    <property type="entry name" value="Ig-like_dom"/>
</dbReference>
<reference evidence="7" key="1">
    <citation type="submission" date="2021-03" db="EMBL/GenBank/DDBJ databases">
        <authorList>
            <person name="Bekaert M."/>
        </authorList>
    </citation>
    <scope>NUCLEOTIDE SEQUENCE</scope>
</reference>
<dbReference type="CDD" id="cd00096">
    <property type="entry name" value="Ig"/>
    <property type="match status" value="1"/>
</dbReference>
<keyword evidence="3" id="KW-0597">Phosphoprotein</keyword>
<dbReference type="PROSITE" id="PS50835">
    <property type="entry name" value="IG_LIKE"/>
    <property type="match status" value="1"/>
</dbReference>
<gene>
    <name evidence="7" type="ORF">MEDL_4893</name>
</gene>
<evidence type="ECO:0000256" key="1">
    <source>
        <dbReference type="ARBA" id="ARBA00004496"/>
    </source>
</evidence>
<evidence type="ECO:0000313" key="8">
    <source>
        <dbReference type="Proteomes" id="UP000683360"/>
    </source>
</evidence>
<keyword evidence="2" id="KW-0963">Cytoplasm</keyword>
<dbReference type="OrthoDB" id="6152004at2759"/>
<dbReference type="EMBL" id="CAJPWZ010000295">
    <property type="protein sequence ID" value="CAG2189578.1"/>
    <property type="molecule type" value="Genomic_DNA"/>
</dbReference>
<accession>A0A8S3Q454</accession>
<sequence length="312" mass="35696">MKSYLEFAMFLHVVHYAVAIKKFSRCPSAVLRGLIANETCPRAPKHYHCLEIVQSKDFLQICIGPERIEEGQYPVFQDSTAKFIFPKTCVSSRYQPRPLFTYERNECLYEKSSCTEEGQIIFSNGSAIDDRTCRCDYTKGYAFISTPVNKYRMLKKSEVLNADYMCSTVKVNETCPVINSTEYPDIPKKKINNTDINTVLFKLKITEELKNIKFEESNSVLFECTVSKKKSRATWLKDGIRIQTSDVSCRRYICQSEENFHSLKIEKASLQDIGTYTVIIEDKLSSATLFKEEESSKPVSGPPMENKNEDGG</sequence>
<comment type="subcellular location">
    <subcellularLocation>
        <location evidence="1">Cytoplasm</location>
    </subcellularLocation>
</comment>
<dbReference type="InterPro" id="IPR013098">
    <property type="entry name" value="Ig_I-set"/>
</dbReference>
<evidence type="ECO:0000256" key="2">
    <source>
        <dbReference type="ARBA" id="ARBA00022490"/>
    </source>
</evidence>
<dbReference type="AlphaFoldDB" id="A0A8S3Q454"/>
<dbReference type="Gene3D" id="2.60.40.10">
    <property type="entry name" value="Immunoglobulins"/>
    <property type="match status" value="1"/>
</dbReference>
<keyword evidence="7" id="KW-0808">Transferase</keyword>
<dbReference type="GO" id="GO:0004674">
    <property type="term" value="F:protein serine/threonine kinase activity"/>
    <property type="evidence" value="ECO:0007669"/>
    <property type="project" value="UniProtKB-EC"/>
</dbReference>
<keyword evidence="4" id="KW-1015">Disulfide bond</keyword>
<dbReference type="InterPro" id="IPR036179">
    <property type="entry name" value="Ig-like_dom_sf"/>
</dbReference>
<dbReference type="Pfam" id="PF07679">
    <property type="entry name" value="I-set"/>
    <property type="match status" value="1"/>
</dbReference>
<name>A0A8S3Q454_MYTED</name>
<dbReference type="EC" id="2.7.11.1" evidence="7"/>
<dbReference type="SUPFAM" id="SSF48726">
    <property type="entry name" value="Immunoglobulin"/>
    <property type="match status" value="1"/>
</dbReference>
<protein>
    <submittedName>
        <fullName evidence="7">TTN</fullName>
        <ecNumber evidence="7">2.7.11.1</ecNumber>
    </submittedName>
</protein>